<dbReference type="Pfam" id="PF00155">
    <property type="entry name" value="Aminotran_1_2"/>
    <property type="match status" value="1"/>
</dbReference>
<evidence type="ECO:0000313" key="8">
    <source>
        <dbReference type="Proteomes" id="UP000189818"/>
    </source>
</evidence>
<dbReference type="Proteomes" id="UP000189818">
    <property type="component" value="Unassembled WGS sequence"/>
</dbReference>
<dbReference type="InterPro" id="IPR015421">
    <property type="entry name" value="PyrdxlP-dep_Trfase_major"/>
</dbReference>
<dbReference type="InterPro" id="IPR015424">
    <property type="entry name" value="PyrdxlP-dep_Trfase"/>
</dbReference>
<dbReference type="InterPro" id="IPR036390">
    <property type="entry name" value="WH_DNA-bd_sf"/>
</dbReference>
<dbReference type="EMBL" id="FUYM01000001">
    <property type="protein sequence ID" value="SKB25519.1"/>
    <property type="molecule type" value="Genomic_DNA"/>
</dbReference>
<dbReference type="SUPFAM" id="SSF53383">
    <property type="entry name" value="PLP-dependent transferases"/>
    <property type="match status" value="1"/>
</dbReference>
<dbReference type="Gene3D" id="1.10.10.10">
    <property type="entry name" value="Winged helix-like DNA-binding domain superfamily/Winged helix DNA-binding domain"/>
    <property type="match status" value="1"/>
</dbReference>
<dbReference type="SMART" id="SM00345">
    <property type="entry name" value="HTH_GNTR"/>
    <property type="match status" value="1"/>
</dbReference>
<dbReference type="STRING" id="439228.SAMN06295920_101143"/>
<keyword evidence="4" id="KW-0238">DNA-binding</keyword>
<proteinExistence type="inferred from homology"/>
<dbReference type="PANTHER" id="PTHR46577">
    <property type="entry name" value="HTH-TYPE TRANSCRIPTIONAL REGULATORY PROTEIN GABR"/>
    <property type="match status" value="1"/>
</dbReference>
<keyword evidence="2" id="KW-0663">Pyridoxal phosphate</keyword>
<dbReference type="CDD" id="cd07377">
    <property type="entry name" value="WHTH_GntR"/>
    <property type="match status" value="1"/>
</dbReference>
<dbReference type="InterPro" id="IPR015422">
    <property type="entry name" value="PyrdxlP-dep_Trfase_small"/>
</dbReference>
<name>A0A1T4ZSH4_9SPHN</name>
<dbReference type="GO" id="GO:0030170">
    <property type="term" value="F:pyridoxal phosphate binding"/>
    <property type="evidence" value="ECO:0007669"/>
    <property type="project" value="InterPro"/>
</dbReference>
<keyword evidence="3" id="KW-0805">Transcription regulation</keyword>
<dbReference type="CDD" id="cd00609">
    <property type="entry name" value="AAT_like"/>
    <property type="match status" value="1"/>
</dbReference>
<dbReference type="OrthoDB" id="9804020at2"/>
<evidence type="ECO:0000313" key="7">
    <source>
        <dbReference type="EMBL" id="SKB25519.1"/>
    </source>
</evidence>
<keyword evidence="5" id="KW-0804">Transcription</keyword>
<evidence type="ECO:0000256" key="1">
    <source>
        <dbReference type="ARBA" id="ARBA00005384"/>
    </source>
</evidence>
<evidence type="ECO:0000259" key="6">
    <source>
        <dbReference type="PROSITE" id="PS50949"/>
    </source>
</evidence>
<dbReference type="InterPro" id="IPR051446">
    <property type="entry name" value="HTH_trans_reg/aminotransferase"/>
</dbReference>
<dbReference type="AlphaFoldDB" id="A0A1T4ZSH4"/>
<dbReference type="PANTHER" id="PTHR46577:SF1">
    <property type="entry name" value="HTH-TYPE TRANSCRIPTIONAL REGULATORY PROTEIN GABR"/>
    <property type="match status" value="1"/>
</dbReference>
<dbReference type="Gene3D" id="3.40.640.10">
    <property type="entry name" value="Type I PLP-dependent aspartate aminotransferase-like (Major domain)"/>
    <property type="match status" value="1"/>
</dbReference>
<dbReference type="SUPFAM" id="SSF46785">
    <property type="entry name" value="Winged helix' DNA-binding domain"/>
    <property type="match status" value="1"/>
</dbReference>
<dbReference type="PROSITE" id="PS50949">
    <property type="entry name" value="HTH_GNTR"/>
    <property type="match status" value="1"/>
</dbReference>
<dbReference type="GO" id="GO:0003677">
    <property type="term" value="F:DNA binding"/>
    <property type="evidence" value="ECO:0007669"/>
    <property type="project" value="UniProtKB-KW"/>
</dbReference>
<feature type="domain" description="HTH gntR-type" evidence="6">
    <location>
        <begin position="12"/>
        <end position="80"/>
    </location>
</feature>
<gene>
    <name evidence="7" type="ORF">SAMN06295920_101143</name>
</gene>
<dbReference type="InterPro" id="IPR036388">
    <property type="entry name" value="WH-like_DNA-bd_sf"/>
</dbReference>
<dbReference type="RefSeq" id="WP_079646126.1">
    <property type="nucleotide sequence ID" value="NZ_FUYM01000001.1"/>
</dbReference>
<dbReference type="InterPro" id="IPR004839">
    <property type="entry name" value="Aminotransferase_I/II_large"/>
</dbReference>
<dbReference type="Pfam" id="PF00392">
    <property type="entry name" value="GntR"/>
    <property type="match status" value="1"/>
</dbReference>
<sequence length="457" mass="48888">MSWIPTLQDDADTVSGRLLSALRRDIEEGRLSPGTRLPPHRDLAHRLGIGIGTVTSVYGEAARQGLLTATVGRGSFVADAVARPDRGDGVVDLSRNVPPLGSAQRRLPATLARLARRHDLGQLLDYAPPAGLEAHRRTAASWLRRIGAFPDARAGRLIVTTGAQQAMTLAFDILCRPGDAIMTEAASYFGVRSIAQAGGQTTIGLAMDEDGLLPDALDRAAAAGARVLYTLPTLQNPTGRIMSEQRRRDIAAIARRRDLWIVEDDLYSIYATGNAPAPLAAHAPERCFYIHGTSKVFGPGLRTGFLIAPDDDHFEQILRLIRARIYAPATMGPTVACHWIEDGSADEIVAETQAEMLARGRLAIERLGGAASPPADPRCPHLWLPMPELEAERVAARALRAGVKLTPPSAPVIDPSLISGVRLCLGATVDRAELDSALDRIAKALDSGRTEAAEAVI</sequence>
<dbReference type="InterPro" id="IPR000524">
    <property type="entry name" value="Tscrpt_reg_HTH_GntR"/>
</dbReference>
<keyword evidence="8" id="KW-1185">Reference proteome</keyword>
<protein>
    <submittedName>
        <fullName evidence="7">Transcriptional regulator, GntR family</fullName>
    </submittedName>
</protein>
<comment type="similarity">
    <text evidence="1">In the C-terminal section; belongs to the class-I pyridoxal-phosphate-dependent aminotransferase family.</text>
</comment>
<dbReference type="Gene3D" id="3.90.1150.10">
    <property type="entry name" value="Aspartate Aminotransferase, domain 1"/>
    <property type="match status" value="1"/>
</dbReference>
<reference evidence="8" key="1">
    <citation type="submission" date="2017-02" db="EMBL/GenBank/DDBJ databases">
        <authorList>
            <person name="Varghese N."/>
            <person name="Submissions S."/>
        </authorList>
    </citation>
    <scope>NUCLEOTIDE SEQUENCE [LARGE SCALE GENOMIC DNA]</scope>
    <source>
        <strain evidence="8">UM2</strain>
    </source>
</reference>
<dbReference type="GO" id="GO:0003700">
    <property type="term" value="F:DNA-binding transcription factor activity"/>
    <property type="evidence" value="ECO:0007669"/>
    <property type="project" value="InterPro"/>
</dbReference>
<evidence type="ECO:0000256" key="3">
    <source>
        <dbReference type="ARBA" id="ARBA00023015"/>
    </source>
</evidence>
<evidence type="ECO:0000256" key="2">
    <source>
        <dbReference type="ARBA" id="ARBA00022898"/>
    </source>
</evidence>
<organism evidence="7 8">
    <name type="scientific">Rhizorhabdus histidinilytica</name>
    <dbReference type="NCBI Taxonomy" id="439228"/>
    <lineage>
        <taxon>Bacteria</taxon>
        <taxon>Pseudomonadati</taxon>
        <taxon>Pseudomonadota</taxon>
        <taxon>Alphaproteobacteria</taxon>
        <taxon>Sphingomonadales</taxon>
        <taxon>Sphingomonadaceae</taxon>
        <taxon>Rhizorhabdus</taxon>
    </lineage>
</organism>
<evidence type="ECO:0000256" key="5">
    <source>
        <dbReference type="ARBA" id="ARBA00023163"/>
    </source>
</evidence>
<evidence type="ECO:0000256" key="4">
    <source>
        <dbReference type="ARBA" id="ARBA00023125"/>
    </source>
</evidence>
<accession>A0A1T4ZSH4</accession>